<protein>
    <submittedName>
        <fullName evidence="1">Uncharacterized protein</fullName>
    </submittedName>
</protein>
<sequence>MRCVNVRLPKQYIDILQMYGSLDDVTDKALDMVYKDWLPPINEMPAVSNLPNACKRVIRVTNEEYDDNCKLLGPKHHANSIKRLLAYIVDNEIYLNWPMQKTASDTYCKQLLECVGRLDKLSQIAPLQDRKKINEALTILETL</sequence>
<name>A0A8S5S6N8_9CAUD</name>
<proteinExistence type="predicted"/>
<reference evidence="1" key="1">
    <citation type="journal article" date="2021" name="Proc. Natl. Acad. Sci. U.S.A.">
        <title>A Catalog of Tens of Thousands of Viruses from Human Metagenomes Reveals Hidden Associations with Chronic Diseases.</title>
        <authorList>
            <person name="Tisza M.J."/>
            <person name="Buck C.B."/>
        </authorList>
    </citation>
    <scope>NUCLEOTIDE SEQUENCE</scope>
    <source>
        <strain evidence="1">CtsUe5</strain>
    </source>
</reference>
<dbReference type="EMBL" id="BK032536">
    <property type="protein sequence ID" value="DAF46362.1"/>
    <property type="molecule type" value="Genomic_DNA"/>
</dbReference>
<accession>A0A8S5S6N8</accession>
<evidence type="ECO:0000313" key="1">
    <source>
        <dbReference type="EMBL" id="DAF46362.1"/>
    </source>
</evidence>
<organism evidence="1">
    <name type="scientific">Podoviridae sp. ctsUe5</name>
    <dbReference type="NCBI Taxonomy" id="2827750"/>
    <lineage>
        <taxon>Viruses</taxon>
        <taxon>Duplodnaviria</taxon>
        <taxon>Heunggongvirae</taxon>
        <taxon>Uroviricota</taxon>
        <taxon>Caudoviricetes</taxon>
    </lineage>
</organism>